<evidence type="ECO:0000313" key="3">
    <source>
        <dbReference type="Proteomes" id="UP000652761"/>
    </source>
</evidence>
<feature type="region of interest" description="Disordered" evidence="1">
    <location>
        <begin position="35"/>
        <end position="54"/>
    </location>
</feature>
<dbReference type="AlphaFoldDB" id="A0A843VHG9"/>
<dbReference type="EMBL" id="NMUH01001484">
    <property type="protein sequence ID" value="MQL92774.1"/>
    <property type="molecule type" value="Genomic_DNA"/>
</dbReference>
<evidence type="ECO:0000256" key="1">
    <source>
        <dbReference type="SAM" id="MobiDB-lite"/>
    </source>
</evidence>
<organism evidence="2 3">
    <name type="scientific">Colocasia esculenta</name>
    <name type="common">Wild taro</name>
    <name type="synonym">Arum esculentum</name>
    <dbReference type="NCBI Taxonomy" id="4460"/>
    <lineage>
        <taxon>Eukaryota</taxon>
        <taxon>Viridiplantae</taxon>
        <taxon>Streptophyta</taxon>
        <taxon>Embryophyta</taxon>
        <taxon>Tracheophyta</taxon>
        <taxon>Spermatophyta</taxon>
        <taxon>Magnoliopsida</taxon>
        <taxon>Liliopsida</taxon>
        <taxon>Araceae</taxon>
        <taxon>Aroideae</taxon>
        <taxon>Colocasieae</taxon>
        <taxon>Colocasia</taxon>
    </lineage>
</organism>
<reference evidence="2" key="1">
    <citation type="submission" date="2017-07" db="EMBL/GenBank/DDBJ databases">
        <title>Taro Niue Genome Assembly and Annotation.</title>
        <authorList>
            <person name="Atibalentja N."/>
            <person name="Keating K."/>
            <person name="Fields C.J."/>
        </authorList>
    </citation>
    <scope>NUCLEOTIDE SEQUENCE</scope>
    <source>
        <strain evidence="2">Niue_2</strain>
        <tissue evidence="2">Leaf</tissue>
    </source>
</reference>
<evidence type="ECO:0000313" key="2">
    <source>
        <dbReference type="EMBL" id="MQL92774.1"/>
    </source>
</evidence>
<sequence>MSRLLKMCWGLKSPVECRLTKETSALTLDDVGKHVSDQTGHVHGKRGNRQILEQNRTHSGFPSDIEHQSRTLRSSCDKDILKE</sequence>
<dbReference type="Proteomes" id="UP000652761">
    <property type="component" value="Unassembled WGS sequence"/>
</dbReference>
<protein>
    <submittedName>
        <fullName evidence="2">Uncharacterized protein</fullName>
    </submittedName>
</protein>
<accession>A0A843VHG9</accession>
<gene>
    <name evidence="2" type="ORF">Taro_025404</name>
</gene>
<proteinExistence type="predicted"/>
<feature type="region of interest" description="Disordered" evidence="1">
    <location>
        <begin position="59"/>
        <end position="83"/>
    </location>
</feature>
<keyword evidence="3" id="KW-1185">Reference proteome</keyword>
<name>A0A843VHG9_COLES</name>
<feature type="compositionally biased region" description="Basic and acidic residues" evidence="1">
    <location>
        <begin position="64"/>
        <end position="83"/>
    </location>
</feature>
<comment type="caution">
    <text evidence="2">The sequence shown here is derived from an EMBL/GenBank/DDBJ whole genome shotgun (WGS) entry which is preliminary data.</text>
</comment>